<evidence type="ECO:0000259" key="2">
    <source>
        <dbReference type="Pfam" id="PF00884"/>
    </source>
</evidence>
<dbReference type="InterPro" id="IPR000917">
    <property type="entry name" value="Sulfatase_N"/>
</dbReference>
<feature type="domain" description="Sulfatase N-terminal" evidence="2">
    <location>
        <begin position="310"/>
        <end position="570"/>
    </location>
</feature>
<dbReference type="InterPro" id="IPR017850">
    <property type="entry name" value="Alkaline_phosphatase_core_sf"/>
</dbReference>
<evidence type="ECO:0000256" key="1">
    <source>
        <dbReference type="SAM" id="Phobius"/>
    </source>
</evidence>
<proteinExistence type="predicted"/>
<dbReference type="Gene3D" id="3.40.720.10">
    <property type="entry name" value="Alkaline Phosphatase, subunit A"/>
    <property type="match status" value="1"/>
</dbReference>
<protein>
    <submittedName>
        <fullName evidence="3">Sulfatase N-terminal domain-containing protein</fullName>
    </submittedName>
</protein>
<dbReference type="EMBL" id="JARVKF010000437">
    <property type="protein sequence ID" value="KAK9413632.1"/>
    <property type="molecule type" value="Genomic_DNA"/>
</dbReference>
<sequence>MAYSTLHTQRGDNGGPLVAGSEIHWSHIGVVADASGWKMMVTARSWPLSMVLAFLLFLSWMARNIFYETSGLVVDIISRTASEIVCKCVRFAPLSKDSRQDLGDAWNQGYQEPTKRGQNRSKALRFIRAPLILLLLVQLPMLFLEPSQSALSSLSWTLPFTPFIDAEQSSTYLDKLVWPPEYDLADDHKHEQYQDQTALDEPPDYPWLPSGTELSGFGHWYRPGSLHYNLDADPFRISNMDDELLLSLRGKLSNIDKRAISGTAWLNPIPYNILPAEPARKLLDLTPTANFLAGDRENIPGGCEGCPGHIRASNAFSAATYTLKSLVGIMCGISPLAIDFNAEVTHHIYQPSIAKDFSSYEWKSLFLQSVTESYDRQDALMPKMGYSNETFITKEYLRGIDAKYGTVNVPDINYYGMPEDVLKIYMRDAFANAKLNNERLFPTHLTSTSHHPFDIRLPVKQDDQEVRPSNTKSNRKRDINDLSKYLNAISYVDHWVGTILDILDEYNVAEETLLVFVGDHGLSLPEGVTPYPDPSIGNFHVPLFLSRPKLPDIDISDAVTSRQILPTILDPLRETQSLSDMGYEAAGDLLRNYEGQSLLRPLRSISPSTGRADWQFTVINPGGSLLSVRDAREPQWRLIVPLSVNRAFNEFE</sequence>
<comment type="caution">
    <text evidence="3">The sequence shown here is derived from an EMBL/GenBank/DDBJ whole genome shotgun (WGS) entry which is preliminary data.</text>
</comment>
<accession>A0ABR2UG91</accession>
<evidence type="ECO:0000313" key="3">
    <source>
        <dbReference type="EMBL" id="KAK9413632.1"/>
    </source>
</evidence>
<reference evidence="3 4" key="1">
    <citation type="journal article" date="2024" name="J. Plant Pathol.">
        <title>Sequence and assembly of the genome of Seiridium unicorne, isolate CBS 538.82, causal agent of cypress canker disease.</title>
        <authorList>
            <person name="Scali E."/>
            <person name="Rocca G.D."/>
            <person name="Danti R."/>
            <person name="Garbelotto M."/>
            <person name="Barberini S."/>
            <person name="Baroncelli R."/>
            <person name="Emiliani G."/>
        </authorList>
    </citation>
    <scope>NUCLEOTIDE SEQUENCE [LARGE SCALE GENOMIC DNA]</scope>
    <source>
        <strain evidence="3 4">BM-138-508</strain>
    </source>
</reference>
<keyword evidence="1" id="KW-0812">Transmembrane</keyword>
<evidence type="ECO:0000313" key="4">
    <source>
        <dbReference type="Proteomes" id="UP001408356"/>
    </source>
</evidence>
<gene>
    <name evidence="3" type="ORF">SUNI508_11841</name>
</gene>
<dbReference type="Proteomes" id="UP001408356">
    <property type="component" value="Unassembled WGS sequence"/>
</dbReference>
<keyword evidence="4" id="KW-1185">Reference proteome</keyword>
<keyword evidence="1" id="KW-0472">Membrane</keyword>
<feature type="transmembrane region" description="Helical" evidence="1">
    <location>
        <begin position="45"/>
        <end position="62"/>
    </location>
</feature>
<dbReference type="InterPro" id="IPR052701">
    <property type="entry name" value="GAG_Ulvan_Degrading_Sulfatases"/>
</dbReference>
<organism evidence="3 4">
    <name type="scientific">Seiridium unicorne</name>
    <dbReference type="NCBI Taxonomy" id="138068"/>
    <lineage>
        <taxon>Eukaryota</taxon>
        <taxon>Fungi</taxon>
        <taxon>Dikarya</taxon>
        <taxon>Ascomycota</taxon>
        <taxon>Pezizomycotina</taxon>
        <taxon>Sordariomycetes</taxon>
        <taxon>Xylariomycetidae</taxon>
        <taxon>Amphisphaeriales</taxon>
        <taxon>Sporocadaceae</taxon>
        <taxon>Seiridium</taxon>
    </lineage>
</organism>
<dbReference type="PANTHER" id="PTHR43751:SF3">
    <property type="entry name" value="SULFATASE N-TERMINAL DOMAIN-CONTAINING PROTEIN"/>
    <property type="match status" value="1"/>
</dbReference>
<keyword evidence="1" id="KW-1133">Transmembrane helix</keyword>
<dbReference type="Pfam" id="PF00884">
    <property type="entry name" value="Sulfatase"/>
    <property type="match status" value="1"/>
</dbReference>
<dbReference type="SUPFAM" id="SSF53649">
    <property type="entry name" value="Alkaline phosphatase-like"/>
    <property type="match status" value="1"/>
</dbReference>
<dbReference type="PANTHER" id="PTHR43751">
    <property type="entry name" value="SULFATASE"/>
    <property type="match status" value="1"/>
</dbReference>
<name>A0ABR2UG91_9PEZI</name>